<proteinExistence type="predicted"/>
<name>A0ACB1A0V5_MELEN</name>
<keyword evidence="2" id="KW-1185">Reference proteome</keyword>
<sequence length="128" mass="14844">MLYIHRFSIFDNPAVSNEDNIKLSEVQYSLQDTKRSLAEVRESLDQLNKQSSDYHAAIEENKIKLSEMRQLFDQGNKKLTDFQKTIGETDTKLSEMRQLLSQTQIQIGTKTTTPLEFRPVSQQFSNNL</sequence>
<reference evidence="1" key="1">
    <citation type="submission" date="2023-11" db="EMBL/GenBank/DDBJ databases">
        <authorList>
            <person name="Poullet M."/>
        </authorList>
    </citation>
    <scope>NUCLEOTIDE SEQUENCE</scope>
    <source>
        <strain evidence="1">E1834</strain>
    </source>
</reference>
<gene>
    <name evidence="1" type="ORF">MENTE1834_LOCUS32314</name>
</gene>
<dbReference type="EMBL" id="CAVMJV010000055">
    <property type="protein sequence ID" value="CAK5084905.1"/>
    <property type="molecule type" value="Genomic_DNA"/>
</dbReference>
<protein>
    <submittedName>
        <fullName evidence="1">Uncharacterized protein</fullName>
    </submittedName>
</protein>
<accession>A0ACB1A0V5</accession>
<organism evidence="1 2">
    <name type="scientific">Meloidogyne enterolobii</name>
    <name type="common">Root-knot nematode worm</name>
    <name type="synonym">Meloidogyne mayaguensis</name>
    <dbReference type="NCBI Taxonomy" id="390850"/>
    <lineage>
        <taxon>Eukaryota</taxon>
        <taxon>Metazoa</taxon>
        <taxon>Ecdysozoa</taxon>
        <taxon>Nematoda</taxon>
        <taxon>Chromadorea</taxon>
        <taxon>Rhabditida</taxon>
        <taxon>Tylenchina</taxon>
        <taxon>Tylenchomorpha</taxon>
        <taxon>Tylenchoidea</taxon>
        <taxon>Meloidogynidae</taxon>
        <taxon>Meloidogyninae</taxon>
        <taxon>Meloidogyne</taxon>
    </lineage>
</organism>
<evidence type="ECO:0000313" key="1">
    <source>
        <dbReference type="EMBL" id="CAK5084905.1"/>
    </source>
</evidence>
<dbReference type="Proteomes" id="UP001497535">
    <property type="component" value="Unassembled WGS sequence"/>
</dbReference>
<evidence type="ECO:0000313" key="2">
    <source>
        <dbReference type="Proteomes" id="UP001497535"/>
    </source>
</evidence>
<comment type="caution">
    <text evidence="1">The sequence shown here is derived from an EMBL/GenBank/DDBJ whole genome shotgun (WGS) entry which is preliminary data.</text>
</comment>